<dbReference type="Proteomes" id="UP001144036">
    <property type="component" value="Unassembled WGS sequence"/>
</dbReference>
<sequence length="350" mass="35371">MGTPGSDPFPNLGGLGGKPSSGISFTKGELKSAGNTIDGQVASLNGLHQKSGDLRVPWPHFGVLGWGVHSAHESAIESQAQALQRAREALASWKPALHAADDNYRKADDSTNPNLPLGSSQMPQLPTMPAADLPKNQAPKLADMEVPQTPPLPQVDVPNGGNPPGTDLPGTPPGTDVPGGPGTDPSTGQPNANLPNNGLPDPNLAGKDPADMRVPDLDSALNNPNKTDLSSYQPPATPQVPSIDPNLANRLNPNSLGMSPGTGLTPGTTGIAPGVSGLSPGGIGANGLTPGAAGARLAGAPGMPMMPMGGAGAGGKEERDRDQTVGLSEDEGVWGDDEDLAPQVIGQEDL</sequence>
<evidence type="ECO:0000256" key="1">
    <source>
        <dbReference type="SAM" id="MobiDB-lite"/>
    </source>
</evidence>
<protein>
    <recommendedName>
        <fullName evidence="4">PPE domain-containing protein</fullName>
    </recommendedName>
</protein>
<feature type="region of interest" description="Disordered" evidence="1">
    <location>
        <begin position="298"/>
        <end position="350"/>
    </location>
</feature>
<dbReference type="EMBL" id="JAPNNL010000141">
    <property type="protein sequence ID" value="MDA0637165.1"/>
    <property type="molecule type" value="Genomic_DNA"/>
</dbReference>
<evidence type="ECO:0000313" key="3">
    <source>
        <dbReference type="Proteomes" id="UP001144036"/>
    </source>
</evidence>
<feature type="region of interest" description="Disordered" evidence="1">
    <location>
        <begin position="102"/>
        <end position="242"/>
    </location>
</feature>
<comment type="caution">
    <text evidence="2">The sequence shown here is derived from an EMBL/GenBank/DDBJ whole genome shotgun (WGS) entry which is preliminary data.</text>
</comment>
<proteinExistence type="predicted"/>
<feature type="compositionally biased region" description="Low complexity" evidence="1">
    <location>
        <begin position="298"/>
        <end position="308"/>
    </location>
</feature>
<accession>A0ABT4SJ77</accession>
<evidence type="ECO:0000313" key="2">
    <source>
        <dbReference type="EMBL" id="MDA0637165.1"/>
    </source>
</evidence>
<feature type="compositionally biased region" description="Polar residues" evidence="1">
    <location>
        <begin position="220"/>
        <end position="234"/>
    </location>
</feature>
<evidence type="ECO:0008006" key="4">
    <source>
        <dbReference type="Google" id="ProtNLM"/>
    </source>
</evidence>
<reference evidence="2" key="1">
    <citation type="submission" date="2022-11" db="EMBL/GenBank/DDBJ databases">
        <title>Nonomuraea corallina sp. nov., a new species of the genus Nonomuraea isolated from sea side sediment in Thai sea.</title>
        <authorList>
            <person name="Ngamcharungchit C."/>
            <person name="Matsumoto A."/>
            <person name="Suriyachadkun C."/>
            <person name="Panbangred W."/>
            <person name="Inahashi Y."/>
            <person name="Intra B."/>
        </authorList>
    </citation>
    <scope>NUCLEOTIDE SEQUENCE</scope>
    <source>
        <strain evidence="2">MCN248</strain>
    </source>
</reference>
<feature type="region of interest" description="Disordered" evidence="1">
    <location>
        <begin position="1"/>
        <end position="30"/>
    </location>
</feature>
<feature type="compositionally biased region" description="Polar residues" evidence="1">
    <location>
        <begin position="110"/>
        <end position="124"/>
    </location>
</feature>
<name>A0ABT4SJ77_9ACTN</name>
<feature type="compositionally biased region" description="Low complexity" evidence="1">
    <location>
        <begin position="158"/>
        <end position="176"/>
    </location>
</feature>
<feature type="compositionally biased region" description="Low complexity" evidence="1">
    <location>
        <begin position="183"/>
        <end position="206"/>
    </location>
</feature>
<organism evidence="2 3">
    <name type="scientific">Nonomuraea corallina</name>
    <dbReference type="NCBI Taxonomy" id="2989783"/>
    <lineage>
        <taxon>Bacteria</taxon>
        <taxon>Bacillati</taxon>
        <taxon>Actinomycetota</taxon>
        <taxon>Actinomycetes</taxon>
        <taxon>Streptosporangiales</taxon>
        <taxon>Streptosporangiaceae</taxon>
        <taxon>Nonomuraea</taxon>
    </lineage>
</organism>
<keyword evidence="3" id="KW-1185">Reference proteome</keyword>
<gene>
    <name evidence="2" type="ORF">OUY22_27505</name>
</gene>
<dbReference type="RefSeq" id="WP_270158071.1">
    <property type="nucleotide sequence ID" value="NZ_JAPNNL010000141.1"/>
</dbReference>
<feature type="compositionally biased region" description="Acidic residues" evidence="1">
    <location>
        <begin position="328"/>
        <end position="340"/>
    </location>
</feature>